<evidence type="ECO:0000313" key="2">
    <source>
        <dbReference type="EMBL" id="KAK6629134.1"/>
    </source>
</evidence>
<evidence type="ECO:0000313" key="3">
    <source>
        <dbReference type="Proteomes" id="UP001372834"/>
    </source>
</evidence>
<dbReference type="EMBL" id="JAWJWE010000036">
    <property type="protein sequence ID" value="KAK6629134.1"/>
    <property type="molecule type" value="Genomic_DNA"/>
</dbReference>
<dbReference type="Proteomes" id="UP001372834">
    <property type="component" value="Unassembled WGS sequence"/>
</dbReference>
<evidence type="ECO:0000256" key="1">
    <source>
        <dbReference type="SAM" id="MobiDB-lite"/>
    </source>
</evidence>
<dbReference type="AlphaFoldDB" id="A0AAN8NZF7"/>
<proteinExistence type="predicted"/>
<feature type="compositionally biased region" description="Basic and acidic residues" evidence="1">
    <location>
        <begin position="49"/>
        <end position="61"/>
    </location>
</feature>
<organism evidence="2 3">
    <name type="scientific">Polyplax serrata</name>
    <name type="common">Common mouse louse</name>
    <dbReference type="NCBI Taxonomy" id="468196"/>
    <lineage>
        <taxon>Eukaryota</taxon>
        <taxon>Metazoa</taxon>
        <taxon>Ecdysozoa</taxon>
        <taxon>Arthropoda</taxon>
        <taxon>Hexapoda</taxon>
        <taxon>Insecta</taxon>
        <taxon>Pterygota</taxon>
        <taxon>Neoptera</taxon>
        <taxon>Paraneoptera</taxon>
        <taxon>Psocodea</taxon>
        <taxon>Troctomorpha</taxon>
        <taxon>Phthiraptera</taxon>
        <taxon>Anoplura</taxon>
        <taxon>Polyplacidae</taxon>
        <taxon>Polyplax</taxon>
    </lineage>
</organism>
<feature type="region of interest" description="Disordered" evidence="1">
    <location>
        <begin position="34"/>
        <end position="67"/>
    </location>
</feature>
<protein>
    <submittedName>
        <fullName evidence="2">Uncharacterized protein</fullName>
    </submittedName>
</protein>
<name>A0AAN8NZF7_POLSC</name>
<sequence>MDVRAASSELTRLIRQDGSIQPLFFEFFSSDGLHSTVSPRGKQAARSAIESDKSEENEVRQTRQTMANRRKVRGERITLMSTFYFLWFEGVEECGREELP</sequence>
<accession>A0AAN8NZF7</accession>
<comment type="caution">
    <text evidence="2">The sequence shown here is derived from an EMBL/GenBank/DDBJ whole genome shotgun (WGS) entry which is preliminary data.</text>
</comment>
<gene>
    <name evidence="2" type="ORF">RUM43_002951</name>
</gene>
<reference evidence="2 3" key="1">
    <citation type="submission" date="2023-10" db="EMBL/GenBank/DDBJ databases">
        <title>Genomes of two closely related lineages of the louse Polyplax serrata with different host specificities.</title>
        <authorList>
            <person name="Martinu J."/>
            <person name="Tarabai H."/>
            <person name="Stefka J."/>
            <person name="Hypsa V."/>
        </authorList>
    </citation>
    <scope>NUCLEOTIDE SEQUENCE [LARGE SCALE GENOMIC DNA]</scope>
    <source>
        <strain evidence="2">HR10_N</strain>
    </source>
</reference>